<comment type="subcellular location">
    <subcellularLocation>
        <location evidence="1">Cell outer membrane</location>
        <topology evidence="1">Multi-pass membrane protein</topology>
    </subcellularLocation>
</comment>
<proteinExistence type="predicted"/>
<dbReference type="SUPFAM" id="SSF56935">
    <property type="entry name" value="Porins"/>
    <property type="match status" value="1"/>
</dbReference>
<evidence type="ECO:0000256" key="8">
    <source>
        <dbReference type="ARBA" id="ARBA00023114"/>
    </source>
</evidence>
<dbReference type="GeneID" id="88093532"/>
<evidence type="ECO:0000256" key="5">
    <source>
        <dbReference type="ARBA" id="ARBA00022692"/>
    </source>
</evidence>
<dbReference type="GO" id="GO:0009279">
    <property type="term" value="C:cell outer membrane"/>
    <property type="evidence" value="ECO:0007669"/>
    <property type="project" value="UniProtKB-SubCell"/>
</dbReference>
<dbReference type="InterPro" id="IPR023614">
    <property type="entry name" value="Porin_dom_sf"/>
</dbReference>
<dbReference type="InterPro" id="IPR033900">
    <property type="entry name" value="Gram_neg_porin_domain"/>
</dbReference>
<keyword evidence="5" id="KW-0812">Transmembrane</keyword>
<comment type="subunit">
    <text evidence="2">Homotrimer.</text>
</comment>
<keyword evidence="7" id="KW-0406">Ion transport</keyword>
<evidence type="ECO:0000256" key="10">
    <source>
        <dbReference type="ARBA" id="ARBA00023237"/>
    </source>
</evidence>
<dbReference type="PANTHER" id="PTHR34501:SF9">
    <property type="entry name" value="MAJOR OUTER MEMBRANE PROTEIN P.IA"/>
    <property type="match status" value="1"/>
</dbReference>
<reference evidence="13 14" key="1">
    <citation type="submission" date="2017-06" db="EMBL/GenBank/DDBJ databases">
        <authorList>
            <consortium name="Pathogen Informatics"/>
        </authorList>
    </citation>
    <scope>NUCLEOTIDE SEQUENCE [LARGE SCALE GENOMIC DNA]</scope>
    <source>
        <strain evidence="13 14">NCTC13161</strain>
    </source>
</reference>
<dbReference type="Proteomes" id="UP000215126">
    <property type="component" value="Chromosome 1"/>
</dbReference>
<evidence type="ECO:0000256" key="4">
    <source>
        <dbReference type="ARBA" id="ARBA00022452"/>
    </source>
</evidence>
<keyword evidence="8" id="KW-0626">Porin</keyword>
<keyword evidence="10" id="KW-0998">Cell outer membrane</keyword>
<dbReference type="CDD" id="cd00342">
    <property type="entry name" value="gram_neg_porins"/>
    <property type="match status" value="1"/>
</dbReference>
<evidence type="ECO:0000256" key="6">
    <source>
        <dbReference type="ARBA" id="ARBA00022729"/>
    </source>
</evidence>
<evidence type="ECO:0000313" key="14">
    <source>
        <dbReference type="Proteomes" id="UP000215126"/>
    </source>
</evidence>
<accession>A0A239S9T0</accession>
<organism evidence="13 14">
    <name type="scientific">Pandoraea sputorum</name>
    <dbReference type="NCBI Taxonomy" id="93222"/>
    <lineage>
        <taxon>Bacteria</taxon>
        <taxon>Pseudomonadati</taxon>
        <taxon>Pseudomonadota</taxon>
        <taxon>Betaproteobacteria</taxon>
        <taxon>Burkholderiales</taxon>
        <taxon>Burkholderiaceae</taxon>
        <taxon>Pandoraea</taxon>
    </lineage>
</organism>
<dbReference type="PRINTS" id="PR00184">
    <property type="entry name" value="NEISSPPORIN"/>
</dbReference>
<gene>
    <name evidence="13" type="ORF">SAMEA4530655_00846</name>
</gene>
<evidence type="ECO:0000256" key="2">
    <source>
        <dbReference type="ARBA" id="ARBA00011233"/>
    </source>
</evidence>
<evidence type="ECO:0000259" key="12">
    <source>
        <dbReference type="Pfam" id="PF13609"/>
    </source>
</evidence>
<feature type="chain" id="PRO_5011740379" evidence="11">
    <location>
        <begin position="21"/>
        <end position="367"/>
    </location>
</feature>
<keyword evidence="9" id="KW-0472">Membrane</keyword>
<dbReference type="InterPro" id="IPR002299">
    <property type="entry name" value="Porin_Neis"/>
</dbReference>
<evidence type="ECO:0000313" key="13">
    <source>
        <dbReference type="EMBL" id="SNU82170.1"/>
    </source>
</evidence>
<evidence type="ECO:0000256" key="7">
    <source>
        <dbReference type="ARBA" id="ARBA00023065"/>
    </source>
</evidence>
<keyword evidence="6 11" id="KW-0732">Signal</keyword>
<feature type="signal peptide" evidence="11">
    <location>
        <begin position="1"/>
        <end position="20"/>
    </location>
</feature>
<dbReference type="GO" id="GO:0046930">
    <property type="term" value="C:pore complex"/>
    <property type="evidence" value="ECO:0007669"/>
    <property type="project" value="UniProtKB-KW"/>
</dbReference>
<keyword evidence="3" id="KW-0813">Transport</keyword>
<dbReference type="STRING" id="93222.NA29_08525"/>
<dbReference type="RefSeq" id="WP_039402329.1">
    <property type="nucleotide sequence ID" value="NZ_CABPRX010000012.1"/>
</dbReference>
<dbReference type="PRINTS" id="PR00182">
    <property type="entry name" value="ECOLNEIPORIN"/>
</dbReference>
<evidence type="ECO:0000256" key="3">
    <source>
        <dbReference type="ARBA" id="ARBA00022448"/>
    </source>
</evidence>
<evidence type="ECO:0000256" key="1">
    <source>
        <dbReference type="ARBA" id="ARBA00004571"/>
    </source>
</evidence>
<dbReference type="InterPro" id="IPR050298">
    <property type="entry name" value="Gram-neg_bact_OMP"/>
</dbReference>
<sequence length="367" mass="38965">MKRLAVVGVLGALFSLGAEAQSSVTLYGLIDSGLTYASNDGGKSVWKAVSGVPVGSNYGFKGSEDLGGGLSAVFQLENGFDGFTGNGSGRAFNRQAKMGLSSKTLGTLTFGRQYDSIVDFVAPYTSNGAYAGWYFSHPQDVDNTDNGFIVSNSVKYRSIDYNGLSFGGLYAFGNVVGDFHRNSVWSVGVNYANGPLGFGAAFLRAASPGTGLDGFYMNSATYTNTVYGKYLPNAEYENIAGAGVSYAFGKAKLITSFTNTVFVGGASGHNASFKNVELALGYQLRPEWYLLGSYTYTFGNDNATGDSPKYHQVNFMADYLLSKRTDIYMMAVYQLAAGSASVAQITGFGASSTRAQAAFRLGLKHTF</sequence>
<evidence type="ECO:0000256" key="9">
    <source>
        <dbReference type="ARBA" id="ARBA00023136"/>
    </source>
</evidence>
<dbReference type="GO" id="GO:0015288">
    <property type="term" value="F:porin activity"/>
    <property type="evidence" value="ECO:0007669"/>
    <property type="project" value="UniProtKB-KW"/>
</dbReference>
<evidence type="ECO:0000256" key="11">
    <source>
        <dbReference type="SAM" id="SignalP"/>
    </source>
</evidence>
<dbReference type="GO" id="GO:0034220">
    <property type="term" value="P:monoatomic ion transmembrane transport"/>
    <property type="evidence" value="ECO:0007669"/>
    <property type="project" value="InterPro"/>
</dbReference>
<dbReference type="OrthoDB" id="8982743at2"/>
<dbReference type="PANTHER" id="PTHR34501">
    <property type="entry name" value="PROTEIN YDDL-RELATED"/>
    <property type="match status" value="1"/>
</dbReference>
<protein>
    <submittedName>
        <fullName evidence="13">Outer membrane porin protein BP0840</fullName>
    </submittedName>
</protein>
<dbReference type="KEGG" id="pspu:NA29_08525"/>
<feature type="domain" description="Porin" evidence="12">
    <location>
        <begin position="12"/>
        <end position="333"/>
    </location>
</feature>
<dbReference type="AlphaFoldDB" id="A0A239S9T0"/>
<dbReference type="EMBL" id="LT906435">
    <property type="protein sequence ID" value="SNU82170.1"/>
    <property type="molecule type" value="Genomic_DNA"/>
</dbReference>
<dbReference type="InterPro" id="IPR001702">
    <property type="entry name" value="Porin_Gram-ve"/>
</dbReference>
<keyword evidence="14" id="KW-1185">Reference proteome</keyword>
<dbReference type="Gene3D" id="2.40.160.10">
    <property type="entry name" value="Porin"/>
    <property type="match status" value="1"/>
</dbReference>
<name>A0A239S9T0_9BURK</name>
<dbReference type="Pfam" id="PF13609">
    <property type="entry name" value="Porin_4"/>
    <property type="match status" value="1"/>
</dbReference>
<keyword evidence="4" id="KW-1134">Transmembrane beta strand</keyword>